<proteinExistence type="predicted"/>
<keyword evidence="1" id="KW-1185">Reference proteome</keyword>
<dbReference type="Proteomes" id="UP000189703">
    <property type="component" value="Unplaced"/>
</dbReference>
<dbReference type="AlphaFoldDB" id="A0A1U8Q0N1"/>
<organism evidence="1 2">
    <name type="scientific">Nelumbo nucifera</name>
    <name type="common">Sacred lotus</name>
    <dbReference type="NCBI Taxonomy" id="4432"/>
    <lineage>
        <taxon>Eukaryota</taxon>
        <taxon>Viridiplantae</taxon>
        <taxon>Streptophyta</taxon>
        <taxon>Embryophyta</taxon>
        <taxon>Tracheophyta</taxon>
        <taxon>Spermatophyta</taxon>
        <taxon>Magnoliopsida</taxon>
        <taxon>Proteales</taxon>
        <taxon>Nelumbonaceae</taxon>
        <taxon>Nelumbo</taxon>
    </lineage>
</organism>
<protein>
    <submittedName>
        <fullName evidence="2">Uncharacterized protein LOC104587608 isoform X2</fullName>
    </submittedName>
</protein>
<dbReference type="PANTHER" id="PTHR16008">
    <property type="entry name" value="F-BOX ONLY PROTEIN 4"/>
    <property type="match status" value="1"/>
</dbReference>
<reference evidence="2" key="1">
    <citation type="submission" date="2025-08" db="UniProtKB">
        <authorList>
            <consortium name="RefSeq"/>
        </authorList>
    </citation>
    <scope>IDENTIFICATION</scope>
</reference>
<dbReference type="RefSeq" id="XP_019051585.1">
    <property type="nucleotide sequence ID" value="XM_019196040.1"/>
</dbReference>
<dbReference type="OrthoDB" id="3219396at2759"/>
<dbReference type="PANTHER" id="PTHR16008:SF4">
    <property type="entry name" value="F-BOX ONLY PROTEIN 4"/>
    <property type="match status" value="1"/>
</dbReference>
<dbReference type="GeneID" id="104587608"/>
<evidence type="ECO:0000313" key="2">
    <source>
        <dbReference type="RefSeq" id="XP_019051585.1"/>
    </source>
</evidence>
<gene>
    <name evidence="2" type="primary">LOC104587608</name>
</gene>
<sequence>MKSTEEREREILLEHLNMELEQWKWTRSSVPDDIALEIVSFLQGWRDFYIKRHNEMTGKATAIVNFVELCSPSKSIEVADYLKAIANLCLMKMEFEDVQMFLFTKQNVLLNLIGLHYSIFWLQIEADSVTEALCRCDIAEQQVCVRWWKLGRWFYGFRLRDESHSRTVLLRDLAMAREEEVFGVLNRGAIHEVLRVQISDAVPSCTSWAFPDMQRQG</sequence>
<dbReference type="GO" id="GO:0031146">
    <property type="term" value="P:SCF-dependent proteasomal ubiquitin-dependent protein catabolic process"/>
    <property type="evidence" value="ECO:0007669"/>
    <property type="project" value="InterPro"/>
</dbReference>
<accession>A0A1U8Q0N1</accession>
<name>A0A1U8Q0N1_NELNU</name>
<dbReference type="InterPro" id="IPR039588">
    <property type="entry name" value="FBXO4"/>
</dbReference>
<evidence type="ECO:0000313" key="1">
    <source>
        <dbReference type="Proteomes" id="UP000189703"/>
    </source>
</evidence>